<keyword evidence="8" id="KW-1185">Reference proteome</keyword>
<dbReference type="Gene3D" id="1.10.10.60">
    <property type="entry name" value="Homeodomain-like"/>
    <property type="match status" value="1"/>
</dbReference>
<feature type="coiled-coil region" evidence="4">
    <location>
        <begin position="175"/>
        <end position="202"/>
    </location>
</feature>
<dbReference type="SMART" id="SM00249">
    <property type="entry name" value="PHD"/>
    <property type="match status" value="1"/>
</dbReference>
<dbReference type="InterPro" id="IPR001005">
    <property type="entry name" value="SANT/Myb"/>
</dbReference>
<keyword evidence="1" id="KW-0479">Metal-binding</keyword>
<feature type="compositionally biased region" description="Polar residues" evidence="5">
    <location>
        <begin position="16"/>
        <end position="32"/>
    </location>
</feature>
<reference evidence="7 8" key="1">
    <citation type="submission" date="2024-01" db="EMBL/GenBank/DDBJ databases">
        <title>Genome assemblies of Stephania.</title>
        <authorList>
            <person name="Yang L."/>
        </authorList>
    </citation>
    <scope>NUCLEOTIDE SEQUENCE [LARGE SCALE GENOMIC DNA]</scope>
    <source>
        <strain evidence="7">JXDWG</strain>
        <tissue evidence="7">Leaf</tissue>
    </source>
</reference>
<feature type="domain" description="Myb-like" evidence="6">
    <location>
        <begin position="405"/>
        <end position="465"/>
    </location>
</feature>
<feature type="compositionally biased region" description="Polar residues" evidence="5">
    <location>
        <begin position="267"/>
        <end position="282"/>
    </location>
</feature>
<evidence type="ECO:0000256" key="3">
    <source>
        <dbReference type="ARBA" id="ARBA00022833"/>
    </source>
</evidence>
<name>A0AAP0JHD3_9MAGN</name>
<dbReference type="SUPFAM" id="SSF46689">
    <property type="entry name" value="Homeodomain-like"/>
    <property type="match status" value="1"/>
</dbReference>
<organism evidence="7 8">
    <name type="scientific">Stephania cephalantha</name>
    <dbReference type="NCBI Taxonomy" id="152367"/>
    <lineage>
        <taxon>Eukaryota</taxon>
        <taxon>Viridiplantae</taxon>
        <taxon>Streptophyta</taxon>
        <taxon>Embryophyta</taxon>
        <taxon>Tracheophyta</taxon>
        <taxon>Spermatophyta</taxon>
        <taxon>Magnoliopsida</taxon>
        <taxon>Ranunculales</taxon>
        <taxon>Menispermaceae</taxon>
        <taxon>Menispermoideae</taxon>
        <taxon>Cissampelideae</taxon>
        <taxon>Stephania</taxon>
    </lineage>
</organism>
<evidence type="ECO:0000313" key="8">
    <source>
        <dbReference type="Proteomes" id="UP001419268"/>
    </source>
</evidence>
<dbReference type="InterPro" id="IPR009057">
    <property type="entry name" value="Homeodomain-like_sf"/>
</dbReference>
<accession>A0AAP0JHD3</accession>
<dbReference type="GO" id="GO:0008270">
    <property type="term" value="F:zinc ion binding"/>
    <property type="evidence" value="ECO:0007669"/>
    <property type="project" value="UniProtKB-KW"/>
</dbReference>
<feature type="region of interest" description="Disordered" evidence="5">
    <location>
        <begin position="1"/>
        <end position="51"/>
    </location>
</feature>
<dbReference type="PROSITE" id="PS01359">
    <property type="entry name" value="ZF_PHD_1"/>
    <property type="match status" value="1"/>
</dbReference>
<evidence type="ECO:0000256" key="2">
    <source>
        <dbReference type="ARBA" id="ARBA00022771"/>
    </source>
</evidence>
<feature type="compositionally biased region" description="Basic and acidic residues" evidence="5">
    <location>
        <begin position="349"/>
        <end position="364"/>
    </location>
</feature>
<feature type="compositionally biased region" description="Basic residues" evidence="5">
    <location>
        <begin position="1"/>
        <end position="12"/>
    </location>
</feature>
<dbReference type="PANTHER" id="PTHR47863:SF4">
    <property type="entry name" value="RING_FYVE_PHD ZINC FINGER SUPERFAMILY PROTEIN"/>
    <property type="match status" value="1"/>
</dbReference>
<evidence type="ECO:0000256" key="5">
    <source>
        <dbReference type="SAM" id="MobiDB-lite"/>
    </source>
</evidence>
<evidence type="ECO:0000259" key="6">
    <source>
        <dbReference type="PROSITE" id="PS50090"/>
    </source>
</evidence>
<keyword evidence="3" id="KW-0862">Zinc</keyword>
<keyword evidence="2" id="KW-0863">Zinc-finger</keyword>
<dbReference type="Gene3D" id="3.30.40.10">
    <property type="entry name" value="Zinc/RING finger domain, C3HC4 (zinc finger)"/>
    <property type="match status" value="1"/>
</dbReference>
<dbReference type="PANTHER" id="PTHR47863">
    <property type="entry name" value="RING/FYVE/PHD ZINC FINGER SUPERFAMILY PROTEIN"/>
    <property type="match status" value="1"/>
</dbReference>
<dbReference type="AlphaFoldDB" id="A0AAP0JHD3"/>
<proteinExistence type="predicted"/>
<dbReference type="EMBL" id="JBBNAG010000005">
    <property type="protein sequence ID" value="KAK9134024.1"/>
    <property type="molecule type" value="Genomic_DNA"/>
</dbReference>
<dbReference type="SMART" id="SM00717">
    <property type="entry name" value="SANT"/>
    <property type="match status" value="1"/>
</dbReference>
<sequence length="472" mass="51018">MRTKNRASKARVSKIPSKSTSALARLHSQTVSLDGVDDSTERLEQSPAAKRARVSKNDGNCVAGENKSGNKLGIALGSCSSDGGICANPSSNSERASHEDARGEGVVNSLGGLVHRECPQTFEWTEQRFCVKCNEAGEVLICGNGHCPMSVHERCLGCSPCFDDKGKYYCPFCSHGRAISELNEVEKELASAKEKALVARDLLYVFIKGGCEKQTIQMKEHCKSMEVGGKEPSTAGIDQQEVVDAGGRINEISRADTSLVRKGAGATRTSGEQTEGISSPNPKSKEDQQVAASAADIPSNSHANGRCGVVSGADNHSKEGDSSRNMSTVDQQNITATTNVLIPNCGTEGRPECSKTIDPQDKSSSEQVSDSIKSAEDENLEKTTNSKSVKSNKPPMRSTNPAIPNSKRKKLVWTREEEEMLKVAVKKFSDGRKNLPWKIILNFGSHVFNASRSPVDLKDKWRNMDKAKSRGR</sequence>
<feature type="region of interest" description="Disordered" evidence="5">
    <location>
        <begin position="248"/>
        <end position="406"/>
    </location>
</feature>
<dbReference type="InterPro" id="IPR019786">
    <property type="entry name" value="Zinc_finger_PHD-type_CS"/>
</dbReference>
<gene>
    <name evidence="7" type="ORF">Scep_013552</name>
</gene>
<dbReference type="InterPro" id="IPR011011">
    <property type="entry name" value="Znf_FYVE_PHD"/>
</dbReference>
<evidence type="ECO:0000313" key="7">
    <source>
        <dbReference type="EMBL" id="KAK9134024.1"/>
    </source>
</evidence>
<evidence type="ECO:0000256" key="1">
    <source>
        <dbReference type="ARBA" id="ARBA00022723"/>
    </source>
</evidence>
<feature type="compositionally biased region" description="Low complexity" evidence="5">
    <location>
        <begin position="382"/>
        <end position="393"/>
    </location>
</feature>
<evidence type="ECO:0000256" key="4">
    <source>
        <dbReference type="SAM" id="Coils"/>
    </source>
</evidence>
<keyword evidence="4" id="KW-0175">Coiled coil</keyword>
<dbReference type="CDD" id="cd11660">
    <property type="entry name" value="SANT_TRF"/>
    <property type="match status" value="1"/>
</dbReference>
<dbReference type="InterPro" id="IPR001965">
    <property type="entry name" value="Znf_PHD"/>
</dbReference>
<protein>
    <recommendedName>
        <fullName evidence="6">Myb-like domain-containing protein</fullName>
    </recommendedName>
</protein>
<dbReference type="Proteomes" id="UP001419268">
    <property type="component" value="Unassembled WGS sequence"/>
</dbReference>
<comment type="caution">
    <text evidence="7">The sequence shown here is derived from an EMBL/GenBank/DDBJ whole genome shotgun (WGS) entry which is preliminary data.</text>
</comment>
<dbReference type="PROSITE" id="PS50090">
    <property type="entry name" value="MYB_LIKE"/>
    <property type="match status" value="1"/>
</dbReference>
<feature type="compositionally biased region" description="Polar residues" evidence="5">
    <location>
        <begin position="323"/>
        <end position="341"/>
    </location>
</feature>
<dbReference type="SUPFAM" id="SSF57903">
    <property type="entry name" value="FYVE/PHD zinc finger"/>
    <property type="match status" value="1"/>
</dbReference>
<dbReference type="Pfam" id="PF00249">
    <property type="entry name" value="Myb_DNA-binding"/>
    <property type="match status" value="1"/>
</dbReference>
<dbReference type="InterPro" id="IPR013083">
    <property type="entry name" value="Znf_RING/FYVE/PHD"/>
</dbReference>